<dbReference type="HOGENOM" id="CLU_098888_0_0_1"/>
<evidence type="ECO:0000313" key="2">
    <source>
        <dbReference type="Proteomes" id="UP000054538"/>
    </source>
</evidence>
<dbReference type="AlphaFoldDB" id="A0A0D0DRW9"/>
<dbReference type="OrthoDB" id="2687592at2759"/>
<reference evidence="2" key="2">
    <citation type="submission" date="2015-01" db="EMBL/GenBank/DDBJ databases">
        <title>Evolutionary Origins and Diversification of the Mycorrhizal Mutualists.</title>
        <authorList>
            <consortium name="DOE Joint Genome Institute"/>
            <consortium name="Mycorrhizal Genomics Consortium"/>
            <person name="Kohler A."/>
            <person name="Kuo A."/>
            <person name="Nagy L.G."/>
            <person name="Floudas D."/>
            <person name="Copeland A."/>
            <person name="Barry K.W."/>
            <person name="Cichocki N."/>
            <person name="Veneault-Fourrey C."/>
            <person name="LaButti K."/>
            <person name="Lindquist E.A."/>
            <person name="Lipzen A."/>
            <person name="Lundell T."/>
            <person name="Morin E."/>
            <person name="Murat C."/>
            <person name="Riley R."/>
            <person name="Ohm R."/>
            <person name="Sun H."/>
            <person name="Tunlid A."/>
            <person name="Henrissat B."/>
            <person name="Grigoriev I.V."/>
            <person name="Hibbett D.S."/>
            <person name="Martin F."/>
        </authorList>
    </citation>
    <scope>NUCLEOTIDE SEQUENCE [LARGE SCALE GENOMIC DNA]</scope>
    <source>
        <strain evidence="2">Ve08.2h10</strain>
    </source>
</reference>
<keyword evidence="2" id="KW-1185">Reference proteome</keyword>
<proteinExistence type="predicted"/>
<dbReference type="InParanoid" id="A0A0D0DRW9"/>
<gene>
    <name evidence="1" type="ORF">PAXRUDRAFT_139684</name>
</gene>
<protein>
    <submittedName>
        <fullName evidence="1">Uncharacterized protein</fullName>
    </submittedName>
</protein>
<dbReference type="Proteomes" id="UP000054538">
    <property type="component" value="Unassembled WGS sequence"/>
</dbReference>
<sequence>EKTQSKRQKTGQEYLNEKLLTVVGESFTLGKMATMLLHISQIEKTPLTAAEAIRAIAFIIEEAEESRTLTEISNKVMETMSEKVASQVITALAPHVANMLQALDLLGTRINEIDQLQTTLSSNWNTQLAEASLQRTEEAADAILSSLEDIKNIVALLTPSLDSTQ</sequence>
<accession>A0A0D0DRW9</accession>
<dbReference type="EMBL" id="KN825014">
    <property type="protein sequence ID" value="KIK95903.1"/>
    <property type="molecule type" value="Genomic_DNA"/>
</dbReference>
<feature type="non-terminal residue" evidence="1">
    <location>
        <position position="1"/>
    </location>
</feature>
<evidence type="ECO:0000313" key="1">
    <source>
        <dbReference type="EMBL" id="KIK95903.1"/>
    </source>
</evidence>
<name>A0A0D0DRW9_9AGAM</name>
<organism evidence="1 2">
    <name type="scientific">Paxillus rubicundulus Ve08.2h10</name>
    <dbReference type="NCBI Taxonomy" id="930991"/>
    <lineage>
        <taxon>Eukaryota</taxon>
        <taxon>Fungi</taxon>
        <taxon>Dikarya</taxon>
        <taxon>Basidiomycota</taxon>
        <taxon>Agaricomycotina</taxon>
        <taxon>Agaricomycetes</taxon>
        <taxon>Agaricomycetidae</taxon>
        <taxon>Boletales</taxon>
        <taxon>Paxilineae</taxon>
        <taxon>Paxillaceae</taxon>
        <taxon>Paxillus</taxon>
    </lineage>
</organism>
<reference evidence="1 2" key="1">
    <citation type="submission" date="2014-04" db="EMBL/GenBank/DDBJ databases">
        <authorList>
            <consortium name="DOE Joint Genome Institute"/>
            <person name="Kuo A."/>
            <person name="Kohler A."/>
            <person name="Jargeat P."/>
            <person name="Nagy L.G."/>
            <person name="Floudas D."/>
            <person name="Copeland A."/>
            <person name="Barry K.W."/>
            <person name="Cichocki N."/>
            <person name="Veneault-Fourrey C."/>
            <person name="LaButti K."/>
            <person name="Lindquist E.A."/>
            <person name="Lipzen A."/>
            <person name="Lundell T."/>
            <person name="Morin E."/>
            <person name="Murat C."/>
            <person name="Sun H."/>
            <person name="Tunlid A."/>
            <person name="Henrissat B."/>
            <person name="Grigoriev I.V."/>
            <person name="Hibbett D.S."/>
            <person name="Martin F."/>
            <person name="Nordberg H.P."/>
            <person name="Cantor M.N."/>
            <person name="Hua S.X."/>
        </authorList>
    </citation>
    <scope>NUCLEOTIDE SEQUENCE [LARGE SCALE GENOMIC DNA]</scope>
    <source>
        <strain evidence="1 2">Ve08.2h10</strain>
    </source>
</reference>
<dbReference type="Gene3D" id="1.50.10.20">
    <property type="match status" value="2"/>
</dbReference>